<gene>
    <name evidence="3" type="primary">MITD1</name>
</gene>
<proteinExistence type="evidence at transcript level"/>
<dbReference type="Gene3D" id="3.30.870.30">
    <property type="entry name" value="MITD, C-terminal phospholipase D-like domain"/>
    <property type="match status" value="1"/>
</dbReference>
<sequence length="244" mass="28075">MSDPRDESTVALCITKAILLEKTSKSKEALKAYKEGIEVLMGLVKHCTSDSKKSIYRGKASDYLKRAEVLSKKIQAEEKRKQYREQKRIPLGAKGHSYEKIFGPYFTEEVRGIRVEDAYVRNNVQVLLFLQFCETAVRLCPNLVSIVLLTGHNNHKANEQKQNLEQIRESLKESNVNLVLQFSETLHDREIKLNTGWTFKIGRGLDFYKSVKNVFSIGTHDLELRECLETTIDIFHTDAVFKFT</sequence>
<dbReference type="InterPro" id="IPR032341">
    <property type="entry name" value="MITD1_C"/>
</dbReference>
<evidence type="ECO:0000259" key="2">
    <source>
        <dbReference type="SMART" id="SM00745"/>
    </source>
</evidence>
<accession>C1BMZ4</accession>
<dbReference type="PANTHER" id="PTHR21222:SF1">
    <property type="entry name" value="MIT DOMAIN-CONTAINING PROTEIN 1"/>
    <property type="match status" value="1"/>
</dbReference>
<feature type="coiled-coil region" evidence="1">
    <location>
        <begin position="154"/>
        <end position="181"/>
    </location>
</feature>
<name>C1BMZ4_CALRO</name>
<evidence type="ECO:0000256" key="1">
    <source>
        <dbReference type="SAM" id="Coils"/>
    </source>
</evidence>
<organism evidence="3">
    <name type="scientific">Caligus rogercresseyi</name>
    <name type="common">Sea louse</name>
    <dbReference type="NCBI Taxonomy" id="217165"/>
    <lineage>
        <taxon>Eukaryota</taxon>
        <taxon>Metazoa</taxon>
        <taxon>Ecdysozoa</taxon>
        <taxon>Arthropoda</taxon>
        <taxon>Crustacea</taxon>
        <taxon>Multicrustacea</taxon>
        <taxon>Hexanauplia</taxon>
        <taxon>Copepoda</taxon>
        <taxon>Siphonostomatoida</taxon>
        <taxon>Caligidae</taxon>
        <taxon>Caligus</taxon>
    </lineage>
</organism>
<reference evidence="3" key="1">
    <citation type="submission" date="2009-03" db="EMBL/GenBank/DDBJ databases">
        <title>Caligus rogercresseyi ESTs and full-length cDNAs.</title>
        <authorList>
            <person name="Yasuike M."/>
            <person name="von Schalburg K."/>
            <person name="Cooper G."/>
            <person name="Leong J."/>
            <person name="Jones S.R.M."/>
            <person name="Koop B.F."/>
        </authorList>
    </citation>
    <scope>NUCLEOTIDE SEQUENCE</scope>
    <source>
        <tissue evidence="3">Whole tissue</tissue>
    </source>
</reference>
<dbReference type="InterPro" id="IPR036181">
    <property type="entry name" value="MIT_dom_sf"/>
</dbReference>
<dbReference type="Pfam" id="PF16565">
    <property type="entry name" value="MIT_C"/>
    <property type="match status" value="1"/>
</dbReference>
<dbReference type="PANTHER" id="PTHR21222">
    <property type="entry name" value="MIT DOMAIN-CONTAINING PROTEIN 1"/>
    <property type="match status" value="1"/>
</dbReference>
<dbReference type="InterPro" id="IPR007330">
    <property type="entry name" value="MIT_dom"/>
</dbReference>
<protein>
    <submittedName>
        <fullName evidence="3">MIT domain-containing protein 1</fullName>
    </submittedName>
</protein>
<dbReference type="Gene3D" id="1.20.58.80">
    <property type="entry name" value="Phosphotransferase system, lactose/cellobiose-type IIA subunit"/>
    <property type="match status" value="1"/>
</dbReference>
<evidence type="ECO:0000313" key="3">
    <source>
        <dbReference type="EMBL" id="ACO10397.1"/>
    </source>
</evidence>
<dbReference type="Pfam" id="PF04212">
    <property type="entry name" value="MIT"/>
    <property type="match status" value="1"/>
</dbReference>
<dbReference type="SUPFAM" id="SSF116846">
    <property type="entry name" value="MIT domain"/>
    <property type="match status" value="1"/>
</dbReference>
<dbReference type="InterPro" id="IPR052817">
    <property type="entry name" value="MIT_domain_contain_protein1"/>
</dbReference>
<dbReference type="InterPro" id="IPR038113">
    <property type="entry name" value="MITD1_C_sf"/>
</dbReference>
<dbReference type="SMART" id="SM00745">
    <property type="entry name" value="MIT"/>
    <property type="match status" value="1"/>
</dbReference>
<keyword evidence="1" id="KW-0175">Coiled coil</keyword>
<dbReference type="EMBL" id="BT075973">
    <property type="protein sequence ID" value="ACO10397.1"/>
    <property type="molecule type" value="mRNA"/>
</dbReference>
<feature type="domain" description="MIT" evidence="2">
    <location>
        <begin position="3"/>
        <end position="80"/>
    </location>
</feature>
<dbReference type="AlphaFoldDB" id="C1BMZ4"/>